<dbReference type="PANTHER" id="PTHR12110:SF21">
    <property type="entry name" value="XYLOSE ISOMERASE-LIKE TIM BARREL DOMAIN-CONTAINING PROTEIN"/>
    <property type="match status" value="1"/>
</dbReference>
<proteinExistence type="predicted"/>
<evidence type="ECO:0000313" key="3">
    <source>
        <dbReference type="Proteomes" id="UP001523565"/>
    </source>
</evidence>
<feature type="domain" description="Xylose isomerase-like TIM barrel" evidence="1">
    <location>
        <begin position="39"/>
        <end position="308"/>
    </location>
</feature>
<dbReference type="EMBL" id="JAMZFV010000024">
    <property type="protein sequence ID" value="MCP1111155.1"/>
    <property type="molecule type" value="Genomic_DNA"/>
</dbReference>
<dbReference type="PANTHER" id="PTHR12110">
    <property type="entry name" value="HYDROXYPYRUVATE ISOMERASE"/>
    <property type="match status" value="1"/>
</dbReference>
<keyword evidence="3" id="KW-1185">Reference proteome</keyword>
<dbReference type="Gene3D" id="3.20.20.150">
    <property type="entry name" value="Divalent-metal-dependent TIM barrel enzymes"/>
    <property type="match status" value="1"/>
</dbReference>
<evidence type="ECO:0000313" key="2">
    <source>
        <dbReference type="EMBL" id="MCP1111155.1"/>
    </source>
</evidence>
<organism evidence="2 3">
    <name type="scientific">Ohessyouella blattaphilus</name>
    <dbReference type="NCBI Taxonomy" id="2949333"/>
    <lineage>
        <taxon>Bacteria</taxon>
        <taxon>Bacillati</taxon>
        <taxon>Bacillota</taxon>
        <taxon>Clostridia</taxon>
        <taxon>Lachnospirales</taxon>
        <taxon>Lachnospiraceae</taxon>
        <taxon>Ohessyouella</taxon>
    </lineage>
</organism>
<dbReference type="Proteomes" id="UP001523565">
    <property type="component" value="Unassembled WGS sequence"/>
</dbReference>
<keyword evidence="2" id="KW-0413">Isomerase</keyword>
<gene>
    <name evidence="2" type="ORF">NK118_12940</name>
</gene>
<dbReference type="RefSeq" id="WP_262070035.1">
    <property type="nucleotide sequence ID" value="NZ_JAMXOC010000024.1"/>
</dbReference>
<reference evidence="2 3" key="1">
    <citation type="journal article" date="2022" name="Genome Biol. Evol.">
        <title>Host diet, physiology and behaviors set the stage for Lachnospiraceae cladogenesis.</title>
        <authorList>
            <person name="Vera-Ponce De Leon A."/>
            <person name="Schneider M."/>
            <person name="Jahnes B.C."/>
            <person name="Sadowski V."/>
            <person name="Camuy-Velez L.A."/>
            <person name="Duan J."/>
            <person name="Sabree Z.L."/>
        </authorList>
    </citation>
    <scope>NUCLEOTIDE SEQUENCE [LARGE SCALE GENOMIC DNA]</scope>
    <source>
        <strain evidence="2 3">PAL227</strain>
    </source>
</reference>
<dbReference type="GO" id="GO:0016853">
    <property type="term" value="F:isomerase activity"/>
    <property type="evidence" value="ECO:0007669"/>
    <property type="project" value="UniProtKB-KW"/>
</dbReference>
<sequence>MKIGIVANMLQDKTLVEALECYQRLGIQKVEIGCGGYPGKSHANPEVLLADKSELDKFKETIAASELAISAFACHGNPIHPDKEIGDKYHEDMCNAVKLAHEMNVDTLTCFSGCAGDYPGARMPNWVTCSWPDDYLKILEYQWNDVMVPYWQNFVKYAKTYGVNKIALEMHPGFMVYNTETLMKLRSAVGTEIGANFDPSHLVWQGMDPITVIRELREAIFHVHAKDIKLDRLNIEKNGVLDTKHYSDEINRSWIFRTVGYGNDVSYWRDIFSALRMVGYDDVISIEHEDSLMDRFEGLKKAVRMVKENILVEGKTEMWWA</sequence>
<dbReference type="SUPFAM" id="SSF51658">
    <property type="entry name" value="Xylose isomerase-like"/>
    <property type="match status" value="1"/>
</dbReference>
<dbReference type="InterPro" id="IPR013022">
    <property type="entry name" value="Xyl_isomerase-like_TIM-brl"/>
</dbReference>
<protein>
    <submittedName>
        <fullName evidence="2">Sugar phosphate isomerase/epimerase</fullName>
    </submittedName>
</protein>
<accession>A0ABT1EKD7</accession>
<comment type="caution">
    <text evidence="2">The sequence shown here is derived from an EMBL/GenBank/DDBJ whole genome shotgun (WGS) entry which is preliminary data.</text>
</comment>
<name>A0ABT1EKD7_9FIRM</name>
<dbReference type="InterPro" id="IPR036237">
    <property type="entry name" value="Xyl_isomerase-like_sf"/>
</dbReference>
<dbReference type="InterPro" id="IPR050312">
    <property type="entry name" value="IolE/XylAMocC-like"/>
</dbReference>
<dbReference type="Pfam" id="PF01261">
    <property type="entry name" value="AP_endonuc_2"/>
    <property type="match status" value="1"/>
</dbReference>
<evidence type="ECO:0000259" key="1">
    <source>
        <dbReference type="Pfam" id="PF01261"/>
    </source>
</evidence>